<dbReference type="AlphaFoldDB" id="A0A2G3PSR1"/>
<evidence type="ECO:0000313" key="2">
    <source>
        <dbReference type="EMBL" id="PHV68835.1"/>
    </source>
</evidence>
<protein>
    <submittedName>
        <fullName evidence="2">Uncharacterized protein</fullName>
    </submittedName>
</protein>
<feature type="compositionally biased region" description="Gly residues" evidence="1">
    <location>
        <begin position="267"/>
        <end position="276"/>
    </location>
</feature>
<feature type="compositionally biased region" description="Low complexity" evidence="1">
    <location>
        <begin position="159"/>
        <end position="174"/>
    </location>
</feature>
<sequence>MRSVCASMAPSSAEADAEAIKLIAARIRAASDTYYATLGRLYPEGEFHGESVTGSRHATMDAIRHMDDSASVGMQIADQISAISKILSQTQGSVADLDAQYSGNAASVARQVLQQSELATTMTDIYSNPVIGANGSLPEYTGVPLPQLGADFQPINTHPAGLNGSSSGSGDNSGLLGGVGGGNNTASAAGSAGPGGPTGGQETFRGEPVADKPLSLGDVGQTEAAQAGGSTPGPLNGAFGSPISGQTNGAGATGAATNSARARPGTAGAGTGGAAGTGARGGGGLGGLGAGGAGGVGAAADPKSLAARPVTPLATPTAGSGSMPGSGPTTSTRGGSPMIPPGAAGRGGGRDKEGEHRAASYLHTRENAEEIIGRLPLVGPPVLGDWARPGEAGSVAVSGTGTNPQAGTPNANDPDGPDNPDTPDKT</sequence>
<name>A0A2G3PSR1_WILMA</name>
<proteinExistence type="predicted"/>
<accession>A0A2G3PSR1</accession>
<organism evidence="2 3">
    <name type="scientific">Williamsia marianensis</name>
    <dbReference type="NCBI Taxonomy" id="85044"/>
    <lineage>
        <taxon>Bacteria</taxon>
        <taxon>Bacillati</taxon>
        <taxon>Actinomycetota</taxon>
        <taxon>Actinomycetes</taxon>
        <taxon>Mycobacteriales</taxon>
        <taxon>Nocardiaceae</taxon>
        <taxon>Williamsia</taxon>
    </lineage>
</organism>
<comment type="caution">
    <text evidence="2">The sequence shown here is derived from an EMBL/GenBank/DDBJ whole genome shotgun (WGS) entry which is preliminary data.</text>
</comment>
<feature type="region of interest" description="Disordered" evidence="1">
    <location>
        <begin position="151"/>
        <end position="276"/>
    </location>
</feature>
<feature type="region of interest" description="Disordered" evidence="1">
    <location>
        <begin position="307"/>
        <end position="362"/>
    </location>
</feature>
<evidence type="ECO:0000256" key="1">
    <source>
        <dbReference type="SAM" id="MobiDB-lite"/>
    </source>
</evidence>
<dbReference type="EMBL" id="PEBD01000004">
    <property type="protein sequence ID" value="PHV68835.1"/>
    <property type="molecule type" value="Genomic_DNA"/>
</dbReference>
<evidence type="ECO:0000313" key="3">
    <source>
        <dbReference type="Proteomes" id="UP000225108"/>
    </source>
</evidence>
<feature type="compositionally biased region" description="Polar residues" evidence="1">
    <location>
        <begin position="397"/>
        <end position="406"/>
    </location>
</feature>
<dbReference type="Proteomes" id="UP000225108">
    <property type="component" value="Unassembled WGS sequence"/>
</dbReference>
<reference evidence="2 3" key="1">
    <citation type="submission" date="2017-10" db="EMBL/GenBank/DDBJ databases">
        <title>The draft genome sequence of Williamsia sp. BULT 1.1 isolated from the semi-arid grassland soils from South Africa.</title>
        <authorList>
            <person name="Kabwe M.H."/>
            <person name="Govender N."/>
            <person name="Mutseka Lunga P."/>
            <person name="Vikram S."/>
            <person name="Makhalanyane T.P."/>
        </authorList>
    </citation>
    <scope>NUCLEOTIDE SEQUENCE [LARGE SCALE GENOMIC DNA]</scope>
    <source>
        <strain evidence="2 3">BULT 1.1</strain>
    </source>
</reference>
<feature type="compositionally biased region" description="Low complexity" evidence="1">
    <location>
        <begin position="315"/>
        <end position="343"/>
    </location>
</feature>
<feature type="compositionally biased region" description="Basic and acidic residues" evidence="1">
    <location>
        <begin position="348"/>
        <end position="362"/>
    </location>
</feature>
<gene>
    <name evidence="2" type="ORF">CSW57_06710</name>
</gene>
<feature type="compositionally biased region" description="Low complexity" evidence="1">
    <location>
        <begin position="244"/>
        <end position="266"/>
    </location>
</feature>
<feature type="region of interest" description="Disordered" evidence="1">
    <location>
        <begin position="378"/>
        <end position="426"/>
    </location>
</feature>